<keyword evidence="6" id="KW-0560">Oxidoreductase</keyword>
<dbReference type="InterPro" id="IPR017941">
    <property type="entry name" value="Rieske_2Fe-2S"/>
</dbReference>
<evidence type="ECO:0000256" key="3">
    <source>
        <dbReference type="ARBA" id="ARBA00022723"/>
    </source>
</evidence>
<dbReference type="GO" id="GO:0051537">
    <property type="term" value="F:2 iron, 2 sulfur cluster binding"/>
    <property type="evidence" value="ECO:0007669"/>
    <property type="project" value="UniProtKB-KW"/>
</dbReference>
<dbReference type="InterPro" id="IPR036922">
    <property type="entry name" value="Rieske_2Fe-2S_sf"/>
</dbReference>
<comment type="similarity">
    <text evidence="1">Belongs to the bacterial ring-hydroxylating dioxygenase alpha subunit family.</text>
</comment>
<dbReference type="SUPFAM" id="SSF50022">
    <property type="entry name" value="ISP domain"/>
    <property type="match status" value="1"/>
</dbReference>
<reference evidence="12" key="1">
    <citation type="submission" date="2020-07" db="EMBL/GenBank/DDBJ databases">
        <authorList>
            <person name="Camacho E."/>
        </authorList>
    </citation>
    <scope>NUCLEOTIDE SEQUENCE</scope>
    <source>
        <strain evidence="12">MPO218</strain>
    </source>
</reference>
<dbReference type="InterPro" id="IPR015881">
    <property type="entry name" value="ARHD_Rieske_2Fe_2S"/>
</dbReference>
<dbReference type="Proteomes" id="UP000664914">
    <property type="component" value="Chromosome"/>
</dbReference>
<dbReference type="Pfam" id="PF00848">
    <property type="entry name" value="Ring_hydroxyl_A"/>
    <property type="match status" value="1"/>
</dbReference>
<keyword evidence="8" id="KW-0411">Iron-sulfur</keyword>
<accession>A0A975HGE9</accession>
<evidence type="ECO:0000256" key="5">
    <source>
        <dbReference type="ARBA" id="ARBA00022964"/>
    </source>
</evidence>
<dbReference type="PROSITE" id="PS00570">
    <property type="entry name" value="RING_HYDROXYL_ALPHA"/>
    <property type="match status" value="1"/>
</dbReference>
<evidence type="ECO:0000313" key="12">
    <source>
        <dbReference type="EMBL" id="QTH24496.1"/>
    </source>
</evidence>
<proteinExistence type="inferred from homology"/>
<evidence type="ECO:0000256" key="9">
    <source>
        <dbReference type="ARBA" id="ARBA00023027"/>
    </source>
</evidence>
<dbReference type="SUPFAM" id="SSF55961">
    <property type="entry name" value="Bet v1-like"/>
    <property type="match status" value="1"/>
</dbReference>
<dbReference type="InterPro" id="IPR015879">
    <property type="entry name" value="Ring_hydroxy_dOase_asu_C_dom"/>
</dbReference>
<evidence type="ECO:0000256" key="6">
    <source>
        <dbReference type="ARBA" id="ARBA00023002"/>
    </source>
</evidence>
<evidence type="ECO:0000259" key="11">
    <source>
        <dbReference type="PROSITE" id="PS51296"/>
    </source>
</evidence>
<dbReference type="PANTHER" id="PTHR43756">
    <property type="entry name" value="CHOLINE MONOOXYGENASE, CHLOROPLASTIC"/>
    <property type="match status" value="1"/>
</dbReference>
<keyword evidence="4" id="KW-0058">Aromatic hydrocarbons catabolism</keyword>
<dbReference type="EMBL" id="CP059319">
    <property type="protein sequence ID" value="QTH24496.1"/>
    <property type="molecule type" value="Genomic_DNA"/>
</dbReference>
<sequence length="497" mass="55288">MLMAGAPLPDTRAILPRPAASDDRSWPALTGQKAIDRFKIYCSYMAIQGEAPDQGRPNHSCSGGRTVVPSSDYLKSLVDIEAGRISPEIFIDEDIYRLELDRVFGRNWLFLAHDSMIPKPGDFFSTYMGGDPVVVARQPDGSVRAFLNACRHRGMRVCRAESGNTKSFFCTYHGWAYDTAGNLINVPNLSDAYKDRLSLKDNGLIPVARIESYKGLIFGNFDATAPSLEEHLGDLKYYIDGWVDQVDGGIEVLPGVVRWTINANWKLAAEQFAGDTYHAPTSHASSLLSFGPPFEGKDGAHVAFREGHGESFLFKRHTRFSEDPLSLYNDAKLEAAKARVGDRAEFVANFTAFPAFSGLPGSSNIRVWHPKGPNKFEIWSFTVVDKNAPPEAKKAMQVSASFTEGPAGVVETDDGENWGLIGAILEQGHQARKMRWNYQMGDYPATGHEEFPGAYRDSFFGEAGHRAFYRRWLEFMTSEEWPVLTQEERDAFNKPGA</sequence>
<reference evidence="12" key="2">
    <citation type="submission" date="2021-04" db="EMBL/GenBank/DDBJ databases">
        <title>Isolation and genomic analysis of the ibuprofen-degrading bacterium Sphingomonas strain MPO218.</title>
        <authorList>
            <person name="Aulestia M."/>
            <person name="Flores A."/>
            <person name="Mangas E.L."/>
            <person name="Perez-Pulido A.J."/>
            <person name="Santero E."/>
            <person name="Camacho E.M."/>
        </authorList>
    </citation>
    <scope>NUCLEOTIDE SEQUENCE</scope>
    <source>
        <strain evidence="12">MPO218</strain>
    </source>
</reference>
<feature type="domain" description="Rieske" evidence="11">
    <location>
        <begin position="108"/>
        <end position="219"/>
    </location>
</feature>
<organism evidence="12 13">
    <name type="scientific">Rhizorhabdus wittichii</name>
    <dbReference type="NCBI Taxonomy" id="160791"/>
    <lineage>
        <taxon>Bacteria</taxon>
        <taxon>Pseudomonadati</taxon>
        <taxon>Pseudomonadota</taxon>
        <taxon>Alphaproteobacteria</taxon>
        <taxon>Sphingomonadales</taxon>
        <taxon>Sphingomonadaceae</taxon>
        <taxon>Rhizorhabdus</taxon>
    </lineage>
</organism>
<dbReference type="PANTHER" id="PTHR43756:SF1">
    <property type="entry name" value="3-PHENYLPROPIONATE_CINNAMIC ACID DIOXYGENASE SUBUNIT ALPHA"/>
    <property type="match status" value="1"/>
</dbReference>
<dbReference type="PRINTS" id="PR00090">
    <property type="entry name" value="RNGDIOXGNASE"/>
</dbReference>
<evidence type="ECO:0000256" key="4">
    <source>
        <dbReference type="ARBA" id="ARBA00022797"/>
    </source>
</evidence>
<dbReference type="PROSITE" id="PS51296">
    <property type="entry name" value="RIESKE"/>
    <property type="match status" value="1"/>
</dbReference>
<dbReference type="CDD" id="cd08881">
    <property type="entry name" value="RHO_alpha_C_NDO-like"/>
    <property type="match status" value="1"/>
</dbReference>
<dbReference type="GO" id="GO:0051213">
    <property type="term" value="F:dioxygenase activity"/>
    <property type="evidence" value="ECO:0007669"/>
    <property type="project" value="UniProtKB-KW"/>
</dbReference>
<dbReference type="Gene3D" id="2.102.10.10">
    <property type="entry name" value="Rieske [2Fe-2S] iron-sulphur domain"/>
    <property type="match status" value="1"/>
</dbReference>
<dbReference type="InterPro" id="IPR043266">
    <property type="entry name" value="RHO_NdoB-like_C"/>
</dbReference>
<keyword evidence="2" id="KW-0001">2Fe-2S</keyword>
<evidence type="ECO:0000256" key="2">
    <source>
        <dbReference type="ARBA" id="ARBA00022714"/>
    </source>
</evidence>
<evidence type="ECO:0000313" key="13">
    <source>
        <dbReference type="Proteomes" id="UP000664914"/>
    </source>
</evidence>
<keyword evidence="3" id="KW-0479">Metal-binding</keyword>
<feature type="region of interest" description="Disordered" evidence="10">
    <location>
        <begin position="1"/>
        <end position="22"/>
    </location>
</feature>
<gene>
    <name evidence="12" type="ORF">HRJ34_07050</name>
</gene>
<evidence type="ECO:0000256" key="8">
    <source>
        <dbReference type="ARBA" id="ARBA00023014"/>
    </source>
</evidence>
<dbReference type="AlphaFoldDB" id="A0A975HGE9"/>
<evidence type="ECO:0000256" key="10">
    <source>
        <dbReference type="SAM" id="MobiDB-lite"/>
    </source>
</evidence>
<dbReference type="GO" id="GO:0005506">
    <property type="term" value="F:iron ion binding"/>
    <property type="evidence" value="ECO:0007669"/>
    <property type="project" value="InterPro"/>
</dbReference>
<dbReference type="InterPro" id="IPR001663">
    <property type="entry name" value="Rng_hydr_dOase-A"/>
</dbReference>
<name>A0A975HGE9_9SPHN</name>
<evidence type="ECO:0000256" key="7">
    <source>
        <dbReference type="ARBA" id="ARBA00023004"/>
    </source>
</evidence>
<dbReference type="Gene3D" id="3.90.380.10">
    <property type="entry name" value="Naphthalene 1,2-dioxygenase Alpha Subunit, Chain A, domain 1"/>
    <property type="match status" value="1"/>
</dbReference>
<protein>
    <submittedName>
        <fullName evidence="12">Aromatic ring-hydroxylating dioxygenase subunit alpha</fullName>
    </submittedName>
</protein>
<keyword evidence="7" id="KW-0408">Iron</keyword>
<dbReference type="Pfam" id="PF00355">
    <property type="entry name" value="Rieske"/>
    <property type="match status" value="1"/>
</dbReference>
<evidence type="ECO:0000256" key="1">
    <source>
        <dbReference type="ARBA" id="ARBA00008751"/>
    </source>
</evidence>
<keyword evidence="9" id="KW-0520">NAD</keyword>
<keyword evidence="5 12" id="KW-0223">Dioxygenase</keyword>